<reference evidence="1" key="1">
    <citation type="submission" date="2020-05" db="EMBL/GenBank/DDBJ databases">
        <title>Phylogenomic resolution of chytrid fungi.</title>
        <authorList>
            <person name="Stajich J.E."/>
            <person name="Amses K."/>
            <person name="Simmons R."/>
            <person name="Seto K."/>
            <person name="Myers J."/>
            <person name="Bonds A."/>
            <person name="Quandt C.A."/>
            <person name="Barry K."/>
            <person name="Liu P."/>
            <person name="Grigoriev I."/>
            <person name="Longcore J.E."/>
            <person name="James T.Y."/>
        </authorList>
    </citation>
    <scope>NUCLEOTIDE SEQUENCE</scope>
    <source>
        <strain evidence="1">JEL0476</strain>
    </source>
</reference>
<dbReference type="EMBL" id="JADGJW010000533">
    <property type="protein sequence ID" value="KAJ3215595.1"/>
    <property type="molecule type" value="Genomic_DNA"/>
</dbReference>
<dbReference type="Proteomes" id="UP001211065">
    <property type="component" value="Unassembled WGS sequence"/>
</dbReference>
<sequence>YFQDNLEDLHSNKVYIDPNKRDQLYCPGSNCKKLRYTQMQLRKESELKRYRKIRERYQVATEEVVNYEITKKTLDKTKWNDYMKDFFIKFYHSEEFISN</sequence>
<evidence type="ECO:0000313" key="2">
    <source>
        <dbReference type="Proteomes" id="UP001211065"/>
    </source>
</evidence>
<evidence type="ECO:0000313" key="1">
    <source>
        <dbReference type="EMBL" id="KAJ3215595.1"/>
    </source>
</evidence>
<proteinExistence type="predicted"/>
<protein>
    <submittedName>
        <fullName evidence="1">Uncharacterized protein</fullName>
    </submittedName>
</protein>
<keyword evidence="2" id="KW-1185">Reference proteome</keyword>
<gene>
    <name evidence="1" type="ORF">HK099_006298</name>
</gene>
<name>A0AAD5TY40_9FUNG</name>
<dbReference type="AlphaFoldDB" id="A0AAD5TY40"/>
<comment type="caution">
    <text evidence="1">The sequence shown here is derived from an EMBL/GenBank/DDBJ whole genome shotgun (WGS) entry which is preliminary data.</text>
</comment>
<organism evidence="1 2">
    <name type="scientific">Clydaea vesicula</name>
    <dbReference type="NCBI Taxonomy" id="447962"/>
    <lineage>
        <taxon>Eukaryota</taxon>
        <taxon>Fungi</taxon>
        <taxon>Fungi incertae sedis</taxon>
        <taxon>Chytridiomycota</taxon>
        <taxon>Chytridiomycota incertae sedis</taxon>
        <taxon>Chytridiomycetes</taxon>
        <taxon>Lobulomycetales</taxon>
        <taxon>Lobulomycetaceae</taxon>
        <taxon>Clydaea</taxon>
    </lineage>
</organism>
<accession>A0AAD5TY40</accession>
<feature type="non-terminal residue" evidence="1">
    <location>
        <position position="1"/>
    </location>
</feature>